<reference evidence="1" key="1">
    <citation type="submission" date="2014-11" db="EMBL/GenBank/DDBJ databases">
        <authorList>
            <person name="Amaro Gonzalez C."/>
        </authorList>
    </citation>
    <scope>NUCLEOTIDE SEQUENCE</scope>
</reference>
<name>A0A0E9RPV4_ANGAN</name>
<sequence>MFLGNLLINVNVHLGKP</sequence>
<accession>A0A0E9RPV4</accession>
<dbReference type="AlphaFoldDB" id="A0A0E9RPV4"/>
<reference evidence="1" key="2">
    <citation type="journal article" date="2015" name="Fish Shellfish Immunol.">
        <title>Early steps in the European eel (Anguilla anguilla)-Vibrio vulnificus interaction in the gills: Role of the RtxA13 toxin.</title>
        <authorList>
            <person name="Callol A."/>
            <person name="Pajuelo D."/>
            <person name="Ebbesson L."/>
            <person name="Teles M."/>
            <person name="MacKenzie S."/>
            <person name="Amaro C."/>
        </authorList>
    </citation>
    <scope>NUCLEOTIDE SEQUENCE</scope>
</reference>
<evidence type="ECO:0000313" key="1">
    <source>
        <dbReference type="EMBL" id="JAH30832.1"/>
    </source>
</evidence>
<organism evidence="1">
    <name type="scientific">Anguilla anguilla</name>
    <name type="common">European freshwater eel</name>
    <name type="synonym">Muraena anguilla</name>
    <dbReference type="NCBI Taxonomy" id="7936"/>
    <lineage>
        <taxon>Eukaryota</taxon>
        <taxon>Metazoa</taxon>
        <taxon>Chordata</taxon>
        <taxon>Craniata</taxon>
        <taxon>Vertebrata</taxon>
        <taxon>Euteleostomi</taxon>
        <taxon>Actinopterygii</taxon>
        <taxon>Neopterygii</taxon>
        <taxon>Teleostei</taxon>
        <taxon>Anguilliformes</taxon>
        <taxon>Anguillidae</taxon>
        <taxon>Anguilla</taxon>
    </lineage>
</organism>
<proteinExistence type="predicted"/>
<dbReference type="EMBL" id="GBXM01077745">
    <property type="protein sequence ID" value="JAH30832.1"/>
    <property type="molecule type" value="Transcribed_RNA"/>
</dbReference>
<protein>
    <submittedName>
        <fullName evidence="1">Uncharacterized protein</fullName>
    </submittedName>
</protein>